<organism evidence="1 2">
    <name type="scientific">Acinetobacter phage Acj9</name>
    <dbReference type="NCBI Taxonomy" id="760939"/>
    <lineage>
        <taxon>Viruses</taxon>
        <taxon>Duplodnaviria</taxon>
        <taxon>Heunggongvirae</taxon>
        <taxon>Uroviricota</taxon>
        <taxon>Caudoviricetes</taxon>
        <taxon>Pantevenvirales</taxon>
        <taxon>Straboviridae</taxon>
        <taxon>Twarogvirinae</taxon>
        <taxon>Acajnonavirus</taxon>
        <taxon>Acajnonavirus acj9</taxon>
    </lineage>
</organism>
<dbReference type="EMBL" id="HM004124">
    <property type="protein sequence ID" value="ADG59953.1"/>
    <property type="molecule type" value="Genomic_DNA"/>
</dbReference>
<dbReference type="GeneID" id="9926487"/>
<dbReference type="Proteomes" id="UP000008731">
    <property type="component" value="Segment"/>
</dbReference>
<keyword evidence="2" id="KW-1185">Reference proteome</keyword>
<dbReference type="Gene3D" id="1.10.4010.10">
    <property type="entry name" value="Type II deoxyuridine triphosphatase"/>
    <property type="match status" value="2"/>
</dbReference>
<dbReference type="RefSeq" id="YP_004010190.1">
    <property type="nucleotide sequence ID" value="NC_014663.1"/>
</dbReference>
<dbReference type="OrthoDB" id="9623at10239"/>
<reference evidence="1 2" key="1">
    <citation type="journal article" date="2010" name="Virol. J.">
        <title>Genomes of the T4-related bacteriophages as windows on microbial genome evolution.</title>
        <authorList>
            <person name="Petrov V.M."/>
            <person name="Ratnayaka S."/>
            <person name="Nolan J.M."/>
            <person name="Miller E.S."/>
            <person name="Karam J.D."/>
        </authorList>
    </citation>
    <scope>NUCLEOTIDE SEQUENCE [LARGE SCALE GENOMIC DNA]</scope>
</reference>
<accession>E5EPI7</accession>
<proteinExistence type="predicted"/>
<dbReference type="SUPFAM" id="SSF101386">
    <property type="entry name" value="all-alpha NTP pyrophosphatases"/>
    <property type="match status" value="1"/>
</dbReference>
<name>E5EPI7_9CAUD</name>
<gene>
    <name evidence="1" type="primary">56</name>
    <name evidence="1" type="ORF">Acj9p053</name>
</gene>
<protein>
    <submittedName>
        <fullName evidence="1">Gp56 dCTPase</fullName>
    </submittedName>
</protein>
<evidence type="ECO:0000313" key="1">
    <source>
        <dbReference type="EMBL" id="ADG59953.1"/>
    </source>
</evidence>
<sequence>MAHFNQCSQLVDGIDAARQEAENIRFNGEQYLDSMIAMQRALQTKLALEKPDRNANPNNLATAGDQIDWMRKQWDCLSDEFRELLTSFGGMSSGEKDASGVWKDWKANNLEKRATLIKDLSAEDQLEIKFELVDMAHFFLNMVLALDMDAEELFELYYLKNKENFDRQNNGY</sequence>
<dbReference type="KEGG" id="vg:9926487"/>
<evidence type="ECO:0000313" key="2">
    <source>
        <dbReference type="Proteomes" id="UP000008731"/>
    </source>
</evidence>